<evidence type="ECO:0000313" key="2">
    <source>
        <dbReference type="Proteomes" id="UP000501168"/>
    </source>
</evidence>
<protein>
    <submittedName>
        <fullName evidence="1">Uncharacterized protein</fullName>
    </submittedName>
</protein>
<gene>
    <name evidence="1" type="ORF">IPMB12_04515</name>
</gene>
<reference evidence="1 2" key="1">
    <citation type="submission" date="2020-03" db="EMBL/GenBank/DDBJ databases">
        <title>Complete genome sequence of Orbus sp. IPMB12 (BCRC 80908).</title>
        <authorList>
            <person name="Lo W.-S."/>
            <person name="Chang T.-H."/>
            <person name="Kuo C.-H."/>
        </authorList>
    </citation>
    <scope>NUCLEOTIDE SEQUENCE [LARGE SCALE GENOMIC DNA]</scope>
    <source>
        <strain evidence="1 2">IPMB12</strain>
    </source>
</reference>
<dbReference type="InParanoid" id="A0A6G9I9W1"/>
<keyword evidence="2" id="KW-1185">Reference proteome</keyword>
<sequence>MGKNSQYLADEMPEWWYFLQSIGKWAFTNKGTYICAICPDDIFSSYAVASSILPSENTSIDIHMQLKSSPFVLITTDEMPDKGQRAYYCGDEEMNGQLLCCFQRVKNTIQKKPVSELTKNIVLCTHDGKKEDWLLKTDRLYDAVKKHHVSERLNLIGNKTQLLESANNFSLSVNGKTQLLSEYLGILGGEQVLSYQALINVISSQNINCQEQTQIWSGNIPSRHPQKDQSIVCCLSASDVNLDEKVQRFLTHYTQHLGQTGWRPEVKNGLFESGGLQSLCQKKPNTIGLSVLSYKGNSDANAL</sequence>
<name>A0A6G9I9W1_9GAMM</name>
<proteinExistence type="predicted"/>
<accession>A0A6G9I9W1</accession>
<organism evidence="1 2">
    <name type="scientific">Zophobihabitans entericus</name>
    <dbReference type="NCBI Taxonomy" id="1635327"/>
    <lineage>
        <taxon>Bacteria</taxon>
        <taxon>Pseudomonadati</taxon>
        <taxon>Pseudomonadota</taxon>
        <taxon>Gammaproteobacteria</taxon>
        <taxon>Orbales</taxon>
        <taxon>Orbaceae</taxon>
        <taxon>Zophobihabitans</taxon>
    </lineage>
</organism>
<dbReference type="Proteomes" id="UP000501168">
    <property type="component" value="Chromosome"/>
</dbReference>
<dbReference type="RefSeq" id="WP_166915359.1">
    <property type="nucleotide sequence ID" value="NZ_CP050253.1"/>
</dbReference>
<dbReference type="KEGG" id="orb:IPMB12_04515"/>
<dbReference type="AlphaFoldDB" id="A0A6G9I9W1"/>
<evidence type="ECO:0000313" key="1">
    <source>
        <dbReference type="EMBL" id="QIQ21006.1"/>
    </source>
</evidence>
<dbReference type="EMBL" id="CP050253">
    <property type="protein sequence ID" value="QIQ21006.1"/>
    <property type="molecule type" value="Genomic_DNA"/>
</dbReference>